<dbReference type="AlphaFoldDB" id="A0AAP0JQV1"/>
<comment type="caution">
    <text evidence="1">The sequence shown here is derived from an EMBL/GenBank/DDBJ whole genome shotgun (WGS) entry which is preliminary data.</text>
</comment>
<accession>A0AAP0JQV1</accession>
<sequence>MASPILSHSHRHPTPPLVVDELAPILTDPTVVKLTGDPSQSLSFPLDSLLTLSSRLSSPLWTGNHHLPPRHWNLRRSPEQVGSASSRSWSEVLLWRLYWLEVIPERAAVGGLLGMLYECRDVGSQEPAGDALESRSGTGLRLVRYPGVQQGQEPSIWRFPQSSRLQG</sequence>
<proteinExistence type="predicted"/>
<gene>
    <name evidence="1" type="ORF">Sjap_008689</name>
</gene>
<evidence type="ECO:0000313" key="2">
    <source>
        <dbReference type="Proteomes" id="UP001417504"/>
    </source>
</evidence>
<keyword evidence="2" id="KW-1185">Reference proteome</keyword>
<protein>
    <submittedName>
        <fullName evidence="1">Uncharacterized protein</fullName>
    </submittedName>
</protein>
<dbReference type="EMBL" id="JBBNAE010000003">
    <property type="protein sequence ID" value="KAK9138095.1"/>
    <property type="molecule type" value="Genomic_DNA"/>
</dbReference>
<organism evidence="1 2">
    <name type="scientific">Stephania japonica</name>
    <dbReference type="NCBI Taxonomy" id="461633"/>
    <lineage>
        <taxon>Eukaryota</taxon>
        <taxon>Viridiplantae</taxon>
        <taxon>Streptophyta</taxon>
        <taxon>Embryophyta</taxon>
        <taxon>Tracheophyta</taxon>
        <taxon>Spermatophyta</taxon>
        <taxon>Magnoliopsida</taxon>
        <taxon>Ranunculales</taxon>
        <taxon>Menispermaceae</taxon>
        <taxon>Menispermoideae</taxon>
        <taxon>Cissampelideae</taxon>
        <taxon>Stephania</taxon>
    </lineage>
</organism>
<dbReference type="Proteomes" id="UP001417504">
    <property type="component" value="Unassembled WGS sequence"/>
</dbReference>
<evidence type="ECO:0000313" key="1">
    <source>
        <dbReference type="EMBL" id="KAK9138095.1"/>
    </source>
</evidence>
<name>A0AAP0JQV1_9MAGN</name>
<reference evidence="1 2" key="1">
    <citation type="submission" date="2024-01" db="EMBL/GenBank/DDBJ databases">
        <title>Genome assemblies of Stephania.</title>
        <authorList>
            <person name="Yang L."/>
        </authorList>
    </citation>
    <scope>NUCLEOTIDE SEQUENCE [LARGE SCALE GENOMIC DNA]</scope>
    <source>
        <strain evidence="1">QJT</strain>
        <tissue evidence="1">Leaf</tissue>
    </source>
</reference>